<keyword evidence="1" id="KW-0808">Transferase</keyword>
<dbReference type="InterPro" id="IPR010315">
    <property type="entry name" value="DUF915_hydro-like"/>
</dbReference>
<evidence type="ECO:0000313" key="1">
    <source>
        <dbReference type="EMBL" id="BDR58198.1"/>
    </source>
</evidence>
<evidence type="ECO:0000313" key="2">
    <source>
        <dbReference type="Proteomes" id="UP001321861"/>
    </source>
</evidence>
<name>A0AAU9D3Z8_9LACO</name>
<dbReference type="EMBL" id="AP026802">
    <property type="protein sequence ID" value="BDR58198.1"/>
    <property type="molecule type" value="Genomic_DNA"/>
</dbReference>
<gene>
    <name evidence="1" type="ORF">XA3_06390</name>
</gene>
<dbReference type="Gene3D" id="3.40.50.1820">
    <property type="entry name" value="alpha/beta hydrolase"/>
    <property type="match status" value="1"/>
</dbReference>
<dbReference type="AlphaFoldDB" id="A0AAU9D3Z8"/>
<proteinExistence type="predicted"/>
<dbReference type="RefSeq" id="WP_317636114.1">
    <property type="nucleotide sequence ID" value="NZ_AP026802.1"/>
</dbReference>
<reference evidence="1 2" key="1">
    <citation type="journal article" date="2023" name="Microbiol. Spectr.">
        <title>Symbiosis of Carpenter Bees with Uncharacterized Lactic Acid Bacteria Showing NAD Auxotrophy.</title>
        <authorList>
            <person name="Kawasaki S."/>
            <person name="Ozawa K."/>
            <person name="Mori T."/>
            <person name="Yamamoto A."/>
            <person name="Ito M."/>
            <person name="Ohkuma M."/>
            <person name="Sakamoto M."/>
            <person name="Matsutani M."/>
        </authorList>
    </citation>
    <scope>NUCLEOTIDE SEQUENCE [LARGE SCALE GENOMIC DNA]</scope>
    <source>
        <strain evidence="1 2">XA3</strain>
    </source>
</reference>
<dbReference type="Pfam" id="PF06028">
    <property type="entry name" value="DUF915"/>
    <property type="match status" value="1"/>
</dbReference>
<keyword evidence="1" id="KW-0012">Acyltransferase</keyword>
<protein>
    <submittedName>
        <fullName evidence="1">Acyltransferase</fullName>
    </submittedName>
</protein>
<dbReference type="Proteomes" id="UP001321861">
    <property type="component" value="Chromosome"/>
</dbReference>
<dbReference type="InterPro" id="IPR029058">
    <property type="entry name" value="AB_hydrolase_fold"/>
</dbReference>
<sequence length="268" mass="29467">MKRKNILISLVILLVFLAVLAIGLKPKEDNSSSIDEPRKAIKEPLIMIPGSGGVADSYDSMIKVIQKNHSKTSVLKLTVDQKGKVRASGRLTSTASYPLVVVAFVDSSDQAVPEQGAWFGSALRYLSDHYEFERFNYLGHSNGGPIITYYLEEHVKPNDPKADRLMFLGAPFNGVEASDNKTISSDLKPLLVNKSKIPSNLIVRNFYSDVGDDSDGVVPVKSVKAGKLIYGQTASYEDRKLPGKVAHSWLIEGTSSGKEVNQFFFEKK</sequence>
<keyword evidence="2" id="KW-1185">Reference proteome</keyword>
<organism evidence="1 2">
    <name type="scientific">Xylocopilactobacillus apicola</name>
    <dbReference type="NCBI Taxonomy" id="2932184"/>
    <lineage>
        <taxon>Bacteria</taxon>
        <taxon>Bacillati</taxon>
        <taxon>Bacillota</taxon>
        <taxon>Bacilli</taxon>
        <taxon>Lactobacillales</taxon>
        <taxon>Lactobacillaceae</taxon>
        <taxon>Xylocopilactobacillus</taxon>
    </lineage>
</organism>
<dbReference type="SUPFAM" id="SSF53474">
    <property type="entry name" value="alpha/beta-Hydrolases"/>
    <property type="match status" value="1"/>
</dbReference>
<accession>A0AAU9D3Z8</accession>
<dbReference type="KEGG" id="xap:XA3_06390"/>
<dbReference type="GO" id="GO:0016746">
    <property type="term" value="F:acyltransferase activity"/>
    <property type="evidence" value="ECO:0007669"/>
    <property type="project" value="UniProtKB-KW"/>
</dbReference>